<keyword evidence="10" id="KW-1185">Reference proteome</keyword>
<dbReference type="PROSITE" id="PS00463">
    <property type="entry name" value="ZN2_CY6_FUNGAL_1"/>
    <property type="match status" value="1"/>
</dbReference>
<comment type="caution">
    <text evidence="9">The sequence shown here is derived from an EMBL/GenBank/DDBJ whole genome shotgun (WGS) entry which is preliminary data.</text>
</comment>
<name>A0A9N9W5X6_9HYPO</name>
<evidence type="ECO:0000259" key="8">
    <source>
        <dbReference type="PROSITE" id="PS50048"/>
    </source>
</evidence>
<evidence type="ECO:0000256" key="4">
    <source>
        <dbReference type="ARBA" id="ARBA00023125"/>
    </source>
</evidence>
<feature type="domain" description="Zn(2)-C6 fungal-type" evidence="8">
    <location>
        <begin position="24"/>
        <end position="52"/>
    </location>
</feature>
<dbReference type="InterPro" id="IPR052360">
    <property type="entry name" value="Transcr_Regulatory_Proteins"/>
</dbReference>
<dbReference type="PANTHER" id="PTHR36206:SF12">
    <property type="entry name" value="ASPERCRYPTIN BIOSYNTHESIS CLUSTER-SPECIFIC TRANSCRIPTION REGULATOR ATNN-RELATED"/>
    <property type="match status" value="1"/>
</dbReference>
<keyword evidence="2" id="KW-0862">Zinc</keyword>
<dbReference type="SUPFAM" id="SSF57701">
    <property type="entry name" value="Zn2/Cys6 DNA-binding domain"/>
    <property type="match status" value="1"/>
</dbReference>
<evidence type="ECO:0000313" key="10">
    <source>
        <dbReference type="Proteomes" id="UP000775872"/>
    </source>
</evidence>
<sequence>MDVENPSAIREKGSRTRTRKVRTGCITCKKRHVKCDEAKPSCSNCLKSRGQCEGYAIEPRKHPSIHRAIHARPDQNSQPDTDWPLTSMILDPVHHDFPDPLSLFYFREFISLLQDPWMTGLSNSQGCLWRETLPQVCRTNHTLRNAAMAVGAMGIFRKETNLREIDISTQSPIADPRYLQALAYYGKALQLQNQRASFQSSAFLSLILLIFESLRLRKTAALDHTNHGMALLLSFLGDRTTSSDEIANFSPNPRPILGQLADIFMQLATQTRIVLKGRIGQHCPLPDLAKGLRERGISMEDFIVLLSEVSTSSHCIIPQRFGSLDEFEEHWISMTRRQAEMGPIMLQAMTRSTILECEHQQQISDLFASTLKDPEVQKFCDDARRDMDLMEQAFLPLFSDIMMSTTMDSPTYLRALYLRLRFLSVQVFSNPPQYACIQSMVALTPRLREFLSLAELAIRITRKTTVCRVYSLCIDGGLAWYLLQIALHCRDPLLRDEAILALDGYAGQDGLWTTRSLHALALRNRIVEQQNANGDTAQVQWQRLWRREYYLEDGGERVVFRFLEKEPELDQWILVEEVGEFQDKGDCAKWTRQPNPQSGRLLVQEGFPAAQKDQTGRTPQSECVRFMS</sequence>
<dbReference type="Proteomes" id="UP000775872">
    <property type="component" value="Unassembled WGS sequence"/>
</dbReference>
<dbReference type="GO" id="GO:0008270">
    <property type="term" value="F:zinc ion binding"/>
    <property type="evidence" value="ECO:0007669"/>
    <property type="project" value="InterPro"/>
</dbReference>
<dbReference type="CDD" id="cd00067">
    <property type="entry name" value="GAL4"/>
    <property type="match status" value="1"/>
</dbReference>
<protein>
    <recommendedName>
        <fullName evidence="8">Zn(2)-C6 fungal-type domain-containing protein</fullName>
    </recommendedName>
</protein>
<dbReference type="OrthoDB" id="5139917at2759"/>
<evidence type="ECO:0000256" key="2">
    <source>
        <dbReference type="ARBA" id="ARBA00022833"/>
    </source>
</evidence>
<evidence type="ECO:0000313" key="9">
    <source>
        <dbReference type="EMBL" id="CAH0045077.1"/>
    </source>
</evidence>
<evidence type="ECO:0000256" key="3">
    <source>
        <dbReference type="ARBA" id="ARBA00023015"/>
    </source>
</evidence>
<organism evidence="9 10">
    <name type="scientific">Clonostachys solani</name>
    <dbReference type="NCBI Taxonomy" id="160281"/>
    <lineage>
        <taxon>Eukaryota</taxon>
        <taxon>Fungi</taxon>
        <taxon>Dikarya</taxon>
        <taxon>Ascomycota</taxon>
        <taxon>Pezizomycotina</taxon>
        <taxon>Sordariomycetes</taxon>
        <taxon>Hypocreomycetidae</taxon>
        <taxon>Hypocreales</taxon>
        <taxon>Bionectriaceae</taxon>
        <taxon>Clonostachys</taxon>
    </lineage>
</organism>
<evidence type="ECO:0000256" key="7">
    <source>
        <dbReference type="SAM" id="MobiDB-lite"/>
    </source>
</evidence>
<dbReference type="AlphaFoldDB" id="A0A9N9W5X6"/>
<evidence type="ECO:0000256" key="5">
    <source>
        <dbReference type="ARBA" id="ARBA00023163"/>
    </source>
</evidence>
<keyword evidence="1" id="KW-0479">Metal-binding</keyword>
<dbReference type="Pfam" id="PF00172">
    <property type="entry name" value="Zn_clus"/>
    <property type="match status" value="1"/>
</dbReference>
<dbReference type="SMART" id="SM00066">
    <property type="entry name" value="GAL4"/>
    <property type="match status" value="1"/>
</dbReference>
<dbReference type="InterPro" id="IPR001138">
    <property type="entry name" value="Zn2Cys6_DnaBD"/>
</dbReference>
<dbReference type="EMBL" id="CABFOC020000011">
    <property type="protein sequence ID" value="CAH0045077.1"/>
    <property type="molecule type" value="Genomic_DNA"/>
</dbReference>
<dbReference type="Gene3D" id="4.10.240.10">
    <property type="entry name" value="Zn(2)-C6 fungal-type DNA-binding domain"/>
    <property type="match status" value="1"/>
</dbReference>
<dbReference type="PROSITE" id="PS50048">
    <property type="entry name" value="ZN2_CY6_FUNGAL_2"/>
    <property type="match status" value="1"/>
</dbReference>
<keyword evidence="6" id="KW-0539">Nucleus</keyword>
<accession>A0A9N9W5X6</accession>
<feature type="compositionally biased region" description="Polar residues" evidence="7">
    <location>
        <begin position="612"/>
        <end position="621"/>
    </location>
</feature>
<evidence type="ECO:0000256" key="1">
    <source>
        <dbReference type="ARBA" id="ARBA00022723"/>
    </source>
</evidence>
<gene>
    <name evidence="9" type="ORF">CSOL1703_00010820</name>
</gene>
<reference evidence="9" key="1">
    <citation type="submission" date="2021-10" db="EMBL/GenBank/DDBJ databases">
        <authorList>
            <person name="Piombo E."/>
        </authorList>
    </citation>
    <scope>NUCLEOTIDE SEQUENCE</scope>
</reference>
<keyword evidence="4" id="KW-0238">DNA-binding</keyword>
<dbReference type="InterPro" id="IPR036864">
    <property type="entry name" value="Zn2-C6_fun-type_DNA-bd_sf"/>
</dbReference>
<dbReference type="PANTHER" id="PTHR36206">
    <property type="entry name" value="ASPERCRYPTIN BIOSYNTHESIS CLUSTER-SPECIFIC TRANSCRIPTION REGULATOR ATNN-RELATED"/>
    <property type="match status" value="1"/>
</dbReference>
<keyword evidence="3" id="KW-0805">Transcription regulation</keyword>
<dbReference type="GO" id="GO:0003677">
    <property type="term" value="F:DNA binding"/>
    <property type="evidence" value="ECO:0007669"/>
    <property type="project" value="UniProtKB-KW"/>
</dbReference>
<dbReference type="GO" id="GO:0000981">
    <property type="term" value="F:DNA-binding transcription factor activity, RNA polymerase II-specific"/>
    <property type="evidence" value="ECO:0007669"/>
    <property type="project" value="InterPro"/>
</dbReference>
<feature type="region of interest" description="Disordered" evidence="7">
    <location>
        <begin position="607"/>
        <end position="628"/>
    </location>
</feature>
<proteinExistence type="predicted"/>
<keyword evidence="5" id="KW-0804">Transcription</keyword>
<evidence type="ECO:0000256" key="6">
    <source>
        <dbReference type="ARBA" id="ARBA00023242"/>
    </source>
</evidence>